<sequence>MWPGGVDAIDRFPDAAARMERVAQAALQSGFAQEERGEAGLMMAARLEWWDGDETQPPVTAAATLLVNAPDDATLQAARRRLYMAVDVPALYLSQWRGQQQAQSAQRLEEALGLTARILACDDFQQAAMTLCNELAARFDAERVALGWRDKQSMRLHAISHRDGFQPGALAVKGLERAMDEALDQSVEVRFPPVEGDDVLTHDHAEYAHAQHVAHMLTLPLGQDPAWLGAITAERAARPFDEEESRLFALLAELTTARLQELAQRELWLGERAKLALRRMLAPWLGPQRTLSKLLLLLLVALVALLALARAPYRVEADFTLRADNLRILPAPFDGYIDAAYVRLGDVVTAGQLLATLDRKGLQLEQTAALAQVAQREREMEKAKARAAMADLRIAQAQWRQAEAKLEKIRYLLDEARIVAPFDGVVVAGELHKQLGAPVREGETLLKVAALESLHAELAVNERDIHELALEQSGELAFLGRPQDPLPLRIARIDPVARVRDGANVFGARAELTGVAASGAAASWKRPGMTGAARITVGQRSLLWILTHRTVEYLRLALWW</sequence>
<dbReference type="SUPFAM" id="SSF111369">
    <property type="entry name" value="HlyD-like secretion proteins"/>
    <property type="match status" value="1"/>
</dbReference>
<dbReference type="EMBL" id="LVJN01000019">
    <property type="protein sequence ID" value="OSM04104.1"/>
    <property type="molecule type" value="Genomic_DNA"/>
</dbReference>
<accession>A0A1Y2K541</accession>
<dbReference type="AlphaFoldDB" id="A0A1Y2K541"/>
<dbReference type="PANTHER" id="PTHR32347">
    <property type="entry name" value="EFFLUX SYSTEM COMPONENT YKNX-RELATED"/>
    <property type="match status" value="1"/>
</dbReference>
<comment type="caution">
    <text evidence="4">The sequence shown here is derived from an EMBL/GenBank/DDBJ whole genome shotgun (WGS) entry which is preliminary data.</text>
</comment>
<organism evidence="4 5">
    <name type="scientific">Magnetofaba australis IT-1</name>
    <dbReference type="NCBI Taxonomy" id="1434232"/>
    <lineage>
        <taxon>Bacteria</taxon>
        <taxon>Pseudomonadati</taxon>
        <taxon>Pseudomonadota</taxon>
        <taxon>Magnetococcia</taxon>
        <taxon>Magnetococcales</taxon>
        <taxon>Magnetococcaceae</taxon>
        <taxon>Magnetofaba</taxon>
    </lineage>
</organism>
<dbReference type="InterPro" id="IPR029016">
    <property type="entry name" value="GAF-like_dom_sf"/>
</dbReference>
<reference evidence="4 5" key="1">
    <citation type="journal article" date="2016" name="BMC Genomics">
        <title>Combined genomic and structural analyses of a cultured magnetotactic bacterium reveals its niche adaptation to a dynamic environment.</title>
        <authorList>
            <person name="Araujo A.C."/>
            <person name="Morillo V."/>
            <person name="Cypriano J."/>
            <person name="Teixeira L.C."/>
            <person name="Leao P."/>
            <person name="Lyra S."/>
            <person name="Almeida L.G."/>
            <person name="Bazylinski D.A."/>
            <person name="Vasconcellos A.T."/>
            <person name="Abreu F."/>
            <person name="Lins U."/>
        </authorList>
    </citation>
    <scope>NUCLEOTIDE SEQUENCE [LARGE SCALE GENOMIC DNA]</scope>
    <source>
        <strain evidence="4 5">IT-1</strain>
    </source>
</reference>
<feature type="domain" description="GAF" evidence="3">
    <location>
        <begin position="123"/>
        <end position="255"/>
    </location>
</feature>
<dbReference type="Gene3D" id="3.30.450.40">
    <property type="match status" value="1"/>
</dbReference>
<dbReference type="Gene3D" id="2.40.50.100">
    <property type="match status" value="1"/>
</dbReference>
<evidence type="ECO:0000313" key="5">
    <source>
        <dbReference type="Proteomes" id="UP000194003"/>
    </source>
</evidence>
<dbReference type="InterPro" id="IPR050465">
    <property type="entry name" value="UPF0194_transport"/>
</dbReference>
<dbReference type="Pfam" id="PF01590">
    <property type="entry name" value="GAF"/>
    <property type="match status" value="1"/>
</dbReference>
<dbReference type="InterPro" id="IPR003018">
    <property type="entry name" value="GAF"/>
</dbReference>
<evidence type="ECO:0000313" key="4">
    <source>
        <dbReference type="EMBL" id="OSM04104.1"/>
    </source>
</evidence>
<evidence type="ECO:0000259" key="3">
    <source>
        <dbReference type="Pfam" id="PF01590"/>
    </source>
</evidence>
<dbReference type="GO" id="GO:0030313">
    <property type="term" value="C:cell envelope"/>
    <property type="evidence" value="ECO:0007669"/>
    <property type="project" value="UniProtKB-SubCell"/>
</dbReference>
<dbReference type="Proteomes" id="UP000194003">
    <property type="component" value="Unassembled WGS sequence"/>
</dbReference>
<keyword evidence="2" id="KW-0175">Coiled coil</keyword>
<proteinExistence type="predicted"/>
<dbReference type="STRING" id="1434232.MAIT1_03630"/>
<name>A0A1Y2K541_9PROT</name>
<comment type="subcellular location">
    <subcellularLocation>
        <location evidence="1">Cell envelope</location>
    </subcellularLocation>
</comment>
<dbReference type="PANTHER" id="PTHR32347:SF23">
    <property type="entry name" value="BLL5650 PROTEIN"/>
    <property type="match status" value="1"/>
</dbReference>
<dbReference type="Gene3D" id="2.40.30.170">
    <property type="match status" value="1"/>
</dbReference>
<keyword evidence="5" id="KW-1185">Reference proteome</keyword>
<gene>
    <name evidence="4" type="ORF">MAIT1_03630</name>
</gene>
<evidence type="ECO:0000256" key="2">
    <source>
        <dbReference type="ARBA" id="ARBA00023054"/>
    </source>
</evidence>
<evidence type="ECO:0000256" key="1">
    <source>
        <dbReference type="ARBA" id="ARBA00004196"/>
    </source>
</evidence>
<dbReference type="SUPFAM" id="SSF55781">
    <property type="entry name" value="GAF domain-like"/>
    <property type="match status" value="1"/>
</dbReference>
<protein>
    <submittedName>
        <fullName evidence="4">Putative membrane-fusion protein-like protein</fullName>
    </submittedName>
</protein>